<dbReference type="GO" id="GO:0046872">
    <property type="term" value="F:metal ion binding"/>
    <property type="evidence" value="ECO:0007669"/>
    <property type="project" value="UniProtKB-KW"/>
</dbReference>
<dbReference type="SUPFAM" id="SSF56655">
    <property type="entry name" value="Carbohydrate phosphatase"/>
    <property type="match status" value="1"/>
</dbReference>
<dbReference type="PANTHER" id="PTHR20854:SF4">
    <property type="entry name" value="INOSITOL-1-MONOPHOSPHATASE-RELATED"/>
    <property type="match status" value="1"/>
</dbReference>
<evidence type="ECO:0008006" key="4">
    <source>
        <dbReference type="Google" id="ProtNLM"/>
    </source>
</evidence>
<dbReference type="AlphaFoldDB" id="A0A098SDT9"/>
<sequence>MNATHVLNFLKRIAREAGSIMMERIDGQYKVYEKPDHSRVTDVDLAISKLLQAQVEAELNGIELYSEESPKSAIDRSRPYIIADELDGTSYYIDLKKGFSHQSAYYHPEHGLCVGLVYYPRIDTLIYAIKGQGAYIEEGGAAPQRITPPAPKPVEALTFAHPLRYRGERYNNLYRKLGADDDRILRTDARRTLMMAKGELDVNIFLSPRIPYWDLSGEKVIVEELGYSHSYLNRQPVEFGKPPPKPNLGYLICPEEWKEKFFTETPRLIA</sequence>
<dbReference type="OrthoDB" id="1491606at2"/>
<keyword evidence="1" id="KW-0460">Magnesium</keyword>
<keyword evidence="1" id="KW-0479">Metal-binding</keyword>
<evidence type="ECO:0000256" key="1">
    <source>
        <dbReference type="PIRSR" id="PIRSR600760-2"/>
    </source>
</evidence>
<dbReference type="Gene3D" id="3.30.540.10">
    <property type="entry name" value="Fructose-1,6-Bisphosphatase, subunit A, domain 1"/>
    <property type="match status" value="1"/>
</dbReference>
<feature type="binding site" evidence="1">
    <location>
        <position position="214"/>
    </location>
    <ligand>
        <name>Mg(2+)</name>
        <dbReference type="ChEBI" id="CHEBI:18420"/>
        <label>1</label>
        <note>catalytic</note>
    </ligand>
</feature>
<accession>A0A098SDT9</accession>
<protein>
    <recommendedName>
        <fullName evidence="4">Inositol monophosphatase</fullName>
    </recommendedName>
</protein>
<reference evidence="2 3" key="1">
    <citation type="journal article" date="2014" name="Int. J. Syst. Evol. Microbiol.">
        <title>Phaeodactylibacter xiamenensis gen. nov., sp. nov., a member of the family Saprospiraceae isolated from the marine alga Phaeodactylum tricornutum.</title>
        <authorList>
            <person name="Chen Z.Jr."/>
            <person name="Lei X."/>
            <person name="Lai Q."/>
            <person name="Li Y."/>
            <person name="Zhang B."/>
            <person name="Zhang J."/>
            <person name="Zhang H."/>
            <person name="Yang L."/>
            <person name="Zheng W."/>
            <person name="Tian Y."/>
            <person name="Yu Z."/>
            <person name="Xu H.Jr."/>
            <person name="Zheng T."/>
        </authorList>
    </citation>
    <scope>NUCLEOTIDE SEQUENCE [LARGE SCALE GENOMIC DNA]</scope>
    <source>
        <strain evidence="2 3">KD52</strain>
    </source>
</reference>
<dbReference type="GO" id="GO:0008934">
    <property type="term" value="F:inositol monophosphate 1-phosphatase activity"/>
    <property type="evidence" value="ECO:0007669"/>
    <property type="project" value="TreeGrafter"/>
</dbReference>
<dbReference type="RefSeq" id="WP_044217101.1">
    <property type="nucleotide sequence ID" value="NZ_CAKZLC010000248.1"/>
</dbReference>
<dbReference type="InterPro" id="IPR000760">
    <property type="entry name" value="Inositol_monophosphatase-like"/>
</dbReference>
<feature type="binding site" evidence="1">
    <location>
        <position position="67"/>
    </location>
    <ligand>
        <name>Mg(2+)</name>
        <dbReference type="ChEBI" id="CHEBI:18420"/>
        <label>1</label>
        <note>catalytic</note>
    </ligand>
</feature>
<dbReference type="EMBL" id="JPOS01000012">
    <property type="protein sequence ID" value="KGE89187.1"/>
    <property type="molecule type" value="Genomic_DNA"/>
</dbReference>
<dbReference type="STRING" id="1524460.IX84_05375"/>
<comment type="caution">
    <text evidence="2">The sequence shown here is derived from an EMBL/GenBank/DDBJ whole genome shotgun (WGS) entry which is preliminary data.</text>
</comment>
<dbReference type="GO" id="GO:0006020">
    <property type="term" value="P:inositol metabolic process"/>
    <property type="evidence" value="ECO:0007669"/>
    <property type="project" value="TreeGrafter"/>
</dbReference>
<feature type="binding site" evidence="1">
    <location>
        <position position="86"/>
    </location>
    <ligand>
        <name>Mg(2+)</name>
        <dbReference type="ChEBI" id="CHEBI:18420"/>
        <label>1</label>
        <note>catalytic</note>
    </ligand>
</feature>
<dbReference type="PANTHER" id="PTHR20854">
    <property type="entry name" value="INOSITOL MONOPHOSPHATASE"/>
    <property type="match status" value="1"/>
</dbReference>
<name>A0A098SDT9_9BACT</name>
<organism evidence="2 3">
    <name type="scientific">Phaeodactylibacter xiamenensis</name>
    <dbReference type="NCBI Taxonomy" id="1524460"/>
    <lineage>
        <taxon>Bacteria</taxon>
        <taxon>Pseudomonadati</taxon>
        <taxon>Bacteroidota</taxon>
        <taxon>Saprospiria</taxon>
        <taxon>Saprospirales</taxon>
        <taxon>Haliscomenobacteraceae</taxon>
        <taxon>Phaeodactylibacter</taxon>
    </lineage>
</organism>
<proteinExistence type="predicted"/>
<gene>
    <name evidence="2" type="ORF">IX84_05375</name>
</gene>
<evidence type="ECO:0000313" key="3">
    <source>
        <dbReference type="Proteomes" id="UP000029736"/>
    </source>
</evidence>
<comment type="cofactor">
    <cofactor evidence="1">
        <name>Mg(2+)</name>
        <dbReference type="ChEBI" id="CHEBI:18420"/>
    </cofactor>
</comment>
<dbReference type="Gene3D" id="3.40.190.80">
    <property type="match status" value="1"/>
</dbReference>
<dbReference type="Pfam" id="PF00459">
    <property type="entry name" value="Inositol_P"/>
    <property type="match status" value="1"/>
</dbReference>
<keyword evidence="3" id="KW-1185">Reference proteome</keyword>
<feature type="binding site" evidence="1">
    <location>
        <position position="87"/>
    </location>
    <ligand>
        <name>Mg(2+)</name>
        <dbReference type="ChEBI" id="CHEBI:18420"/>
        <label>1</label>
        <note>catalytic</note>
    </ligand>
</feature>
<feature type="binding site" evidence="1">
    <location>
        <position position="84"/>
    </location>
    <ligand>
        <name>Mg(2+)</name>
        <dbReference type="ChEBI" id="CHEBI:18420"/>
        <label>1</label>
        <note>catalytic</note>
    </ligand>
</feature>
<dbReference type="Proteomes" id="UP000029736">
    <property type="component" value="Unassembled WGS sequence"/>
</dbReference>
<evidence type="ECO:0000313" key="2">
    <source>
        <dbReference type="EMBL" id="KGE89187.1"/>
    </source>
</evidence>
<dbReference type="GO" id="GO:0007165">
    <property type="term" value="P:signal transduction"/>
    <property type="evidence" value="ECO:0007669"/>
    <property type="project" value="TreeGrafter"/>
</dbReference>